<keyword evidence="2" id="KW-1185">Reference proteome</keyword>
<organism evidence="1 2">
    <name type="scientific">Daphnia pulex</name>
    <name type="common">Water flea</name>
    <dbReference type="NCBI Taxonomy" id="6669"/>
    <lineage>
        <taxon>Eukaryota</taxon>
        <taxon>Metazoa</taxon>
        <taxon>Ecdysozoa</taxon>
        <taxon>Arthropoda</taxon>
        <taxon>Crustacea</taxon>
        <taxon>Branchiopoda</taxon>
        <taxon>Diplostraca</taxon>
        <taxon>Cladocera</taxon>
        <taxon>Anomopoda</taxon>
        <taxon>Daphniidae</taxon>
        <taxon>Daphnia</taxon>
    </lineage>
</organism>
<dbReference type="InParanoid" id="E9GZX0"/>
<dbReference type="Gene3D" id="2.120.10.80">
    <property type="entry name" value="Kelch-type beta propeller"/>
    <property type="match status" value="1"/>
</dbReference>
<reference evidence="1 2" key="1">
    <citation type="journal article" date="2011" name="Science">
        <title>The ecoresponsive genome of Daphnia pulex.</title>
        <authorList>
            <person name="Colbourne J.K."/>
            <person name="Pfrender M.E."/>
            <person name="Gilbert D."/>
            <person name="Thomas W.K."/>
            <person name="Tucker A."/>
            <person name="Oakley T.H."/>
            <person name="Tokishita S."/>
            <person name="Aerts A."/>
            <person name="Arnold G.J."/>
            <person name="Basu M.K."/>
            <person name="Bauer D.J."/>
            <person name="Caceres C.E."/>
            <person name="Carmel L."/>
            <person name="Casola C."/>
            <person name="Choi J.H."/>
            <person name="Detter J.C."/>
            <person name="Dong Q."/>
            <person name="Dusheyko S."/>
            <person name="Eads B.D."/>
            <person name="Frohlich T."/>
            <person name="Geiler-Samerotte K.A."/>
            <person name="Gerlach D."/>
            <person name="Hatcher P."/>
            <person name="Jogdeo S."/>
            <person name="Krijgsveld J."/>
            <person name="Kriventseva E.V."/>
            <person name="Kultz D."/>
            <person name="Laforsch C."/>
            <person name="Lindquist E."/>
            <person name="Lopez J."/>
            <person name="Manak J.R."/>
            <person name="Muller J."/>
            <person name="Pangilinan J."/>
            <person name="Patwardhan R.P."/>
            <person name="Pitluck S."/>
            <person name="Pritham E.J."/>
            <person name="Rechtsteiner A."/>
            <person name="Rho M."/>
            <person name="Rogozin I.B."/>
            <person name="Sakarya O."/>
            <person name="Salamov A."/>
            <person name="Schaack S."/>
            <person name="Shapiro H."/>
            <person name="Shiga Y."/>
            <person name="Skalitzky C."/>
            <person name="Smith Z."/>
            <person name="Souvorov A."/>
            <person name="Sung W."/>
            <person name="Tang Z."/>
            <person name="Tsuchiya D."/>
            <person name="Tu H."/>
            <person name="Vos H."/>
            <person name="Wang M."/>
            <person name="Wolf Y.I."/>
            <person name="Yamagata H."/>
            <person name="Yamada T."/>
            <person name="Ye Y."/>
            <person name="Shaw J.R."/>
            <person name="Andrews J."/>
            <person name="Crease T.J."/>
            <person name="Tang H."/>
            <person name="Lucas S.M."/>
            <person name="Robertson H.M."/>
            <person name="Bork P."/>
            <person name="Koonin E.V."/>
            <person name="Zdobnov E.M."/>
            <person name="Grigoriev I.V."/>
            <person name="Lynch M."/>
            <person name="Boore J.L."/>
        </authorList>
    </citation>
    <scope>NUCLEOTIDE SEQUENCE [LARGE SCALE GENOMIC DNA]</scope>
</reference>
<dbReference type="Proteomes" id="UP000000305">
    <property type="component" value="Unassembled WGS sequence"/>
</dbReference>
<dbReference type="SUPFAM" id="SSF117281">
    <property type="entry name" value="Kelch motif"/>
    <property type="match status" value="1"/>
</dbReference>
<protein>
    <submittedName>
        <fullName evidence="1">Uncharacterized protein</fullName>
    </submittedName>
</protein>
<dbReference type="PhylomeDB" id="E9GZX0"/>
<name>E9GZX0_DAPPU</name>
<dbReference type="STRING" id="6669.E9GZX0"/>
<evidence type="ECO:0000313" key="2">
    <source>
        <dbReference type="Proteomes" id="UP000000305"/>
    </source>
</evidence>
<dbReference type="KEGG" id="dpx:DAPPUDRAFT_108347"/>
<proteinExistence type="predicted"/>
<sequence>MKRLKSALFFILYDSRWIPTYPRVAALQSKRNFAALSQFLQSYHLGRAIRKRANGSWLCQCPSGDATLVLLFLAIYCYAYVVGGHDGGRDDATELSSAESCNPNTTHASPILAMSSRRSGVGLAVVNGQLYAVSRLKSTIRSRINGDCVSP</sequence>
<dbReference type="OrthoDB" id="45365at2759"/>
<gene>
    <name evidence="1" type="ORF">DAPPUDRAFT_108347</name>
</gene>
<evidence type="ECO:0000313" key="1">
    <source>
        <dbReference type="EMBL" id="EFX74891.1"/>
    </source>
</evidence>
<dbReference type="InterPro" id="IPR015915">
    <property type="entry name" value="Kelch-typ_b-propeller"/>
</dbReference>
<dbReference type="EMBL" id="GL732579">
    <property type="protein sequence ID" value="EFX74891.1"/>
    <property type="molecule type" value="Genomic_DNA"/>
</dbReference>
<accession>E9GZX0</accession>
<dbReference type="eggNOG" id="KOG4441">
    <property type="taxonomic scope" value="Eukaryota"/>
</dbReference>
<dbReference type="AlphaFoldDB" id="E9GZX0"/>
<dbReference type="HOGENOM" id="CLU_122086_0_0_1"/>